<dbReference type="PATRIC" id="fig|279113.9.peg.4206"/>
<dbReference type="EMBL" id="CP013234">
    <property type="protein sequence ID" value="AMP06553.1"/>
    <property type="molecule type" value="Genomic_DNA"/>
</dbReference>
<dbReference type="STRING" id="279113.CPter91_4238"/>
<evidence type="ECO:0000313" key="3">
    <source>
        <dbReference type="Proteomes" id="UP000074561"/>
    </source>
</evidence>
<evidence type="ECO:0000313" key="2">
    <source>
        <dbReference type="EMBL" id="AMP06553.1"/>
    </source>
</evidence>
<keyword evidence="1" id="KW-1133">Transmembrane helix</keyword>
<gene>
    <name evidence="2" type="ORF">CPter91_4238</name>
</gene>
<keyword evidence="1" id="KW-0812">Transmembrane</keyword>
<protein>
    <submittedName>
        <fullName evidence="2">Putative membrane protein</fullName>
    </submittedName>
</protein>
<evidence type="ECO:0000256" key="1">
    <source>
        <dbReference type="SAM" id="Phobius"/>
    </source>
</evidence>
<dbReference type="KEGG" id="cpra:CPter91_4238"/>
<dbReference type="AlphaFoldDB" id="A0A127Q927"/>
<name>A0A127Q927_9BURK</name>
<reference evidence="2 3" key="1">
    <citation type="submission" date="2015-11" db="EMBL/GenBank/DDBJ databases">
        <title>Exploring the genomic traits of fungus-feeding bacterial genus Collimonas.</title>
        <authorList>
            <person name="Song C."/>
            <person name="Schmidt R."/>
            <person name="de Jager V."/>
            <person name="Krzyzanowska D."/>
            <person name="Jongedijk E."/>
            <person name="Cankar K."/>
            <person name="Beekwilder J."/>
            <person name="van Veen A."/>
            <person name="de Boer W."/>
            <person name="van Veen J.A."/>
            <person name="Garbeva P."/>
        </authorList>
    </citation>
    <scope>NUCLEOTIDE SEQUENCE [LARGE SCALE GENOMIC DNA]</scope>
    <source>
        <strain evidence="2 3">Ter91</strain>
    </source>
</reference>
<dbReference type="OrthoDB" id="8781580at2"/>
<dbReference type="Proteomes" id="UP000074561">
    <property type="component" value="Chromosome"/>
</dbReference>
<proteinExistence type="predicted"/>
<sequence>MKTMMYVCLNSLIAFALVGISEIIEPTLILRKIRYHGVLAFLIALLILAALLVGLLLGAFHE</sequence>
<keyword evidence="1" id="KW-0472">Membrane</keyword>
<feature type="transmembrane region" description="Helical" evidence="1">
    <location>
        <begin position="37"/>
        <end position="60"/>
    </location>
</feature>
<accession>A0A127Q927</accession>
<dbReference type="RefSeq" id="WP_061943086.1">
    <property type="nucleotide sequence ID" value="NZ_CP013234.1"/>
</dbReference>
<organism evidence="2 3">
    <name type="scientific">Collimonas pratensis</name>
    <dbReference type="NCBI Taxonomy" id="279113"/>
    <lineage>
        <taxon>Bacteria</taxon>
        <taxon>Pseudomonadati</taxon>
        <taxon>Pseudomonadota</taxon>
        <taxon>Betaproteobacteria</taxon>
        <taxon>Burkholderiales</taxon>
        <taxon>Oxalobacteraceae</taxon>
        <taxon>Collimonas</taxon>
    </lineage>
</organism>